<dbReference type="EMBL" id="SDOX01000063">
    <property type="protein sequence ID" value="TFJ83175.1"/>
    <property type="molecule type" value="Genomic_DNA"/>
</dbReference>
<evidence type="ECO:0000256" key="1">
    <source>
        <dbReference type="SAM" id="MobiDB-lite"/>
    </source>
</evidence>
<evidence type="ECO:0000256" key="2">
    <source>
        <dbReference type="SAM" id="SignalP"/>
    </source>
</evidence>
<comment type="caution">
    <text evidence="3">The sequence shown here is derived from an EMBL/GenBank/DDBJ whole genome shotgun (WGS) entry which is preliminary data.</text>
</comment>
<gene>
    <name evidence="3" type="ORF">NSK_005510</name>
</gene>
<feature type="compositionally biased region" description="Polar residues" evidence="1">
    <location>
        <begin position="163"/>
        <end position="182"/>
    </location>
</feature>
<name>A0A4D9D0V1_9STRA</name>
<proteinExistence type="predicted"/>
<evidence type="ECO:0000313" key="4">
    <source>
        <dbReference type="Proteomes" id="UP000355283"/>
    </source>
</evidence>
<sequence length="371" mass="39852">MRVRYSSALLLALSLASTSFAIPPTEDAATSATANGAASALLGDLQNPIGDPGDVLAGIIHENWDSIFKKESGGVKGLLHRKRQLLSELGLEAADADSLEVETDAGTEGGLEGGDEEQVEHDGDHRHLQLTKIFGMNPARTGPSLQSKPTRTWAKPDPKPAKTKSSSSLFGRKSASTLSNGVESAEASGPTQGTCAWQMRRERPDPHIDVFSLPPSLPPSGINMEGGPTMDTIDDGAITRFYEAQTPRGETWNRKFSMVVGDDMTRTCGVYNASTDLFLSNSFKGSQVDFWAILNRQLVPKATHTNAIDQSFGSARLICSAQDRAADACRNPGVLKEVLGKYYPKVQWYTCGSDGELVPVKSTLLEKLEGQ</sequence>
<reference evidence="3 4" key="1">
    <citation type="submission" date="2019-01" db="EMBL/GenBank/DDBJ databases">
        <title>Nuclear Genome Assembly of the Microalgal Biofuel strain Nannochloropsis salina CCMP1776.</title>
        <authorList>
            <person name="Hovde B."/>
        </authorList>
    </citation>
    <scope>NUCLEOTIDE SEQUENCE [LARGE SCALE GENOMIC DNA]</scope>
    <source>
        <strain evidence="3 4">CCMP1776</strain>
    </source>
</reference>
<accession>A0A4D9D0V1</accession>
<dbReference type="OrthoDB" id="10570304at2759"/>
<feature type="chain" id="PRO_5020023191" evidence="2">
    <location>
        <begin position="22"/>
        <end position="371"/>
    </location>
</feature>
<feature type="signal peptide" evidence="2">
    <location>
        <begin position="1"/>
        <end position="21"/>
    </location>
</feature>
<organism evidence="3 4">
    <name type="scientific">Nannochloropsis salina CCMP1776</name>
    <dbReference type="NCBI Taxonomy" id="1027361"/>
    <lineage>
        <taxon>Eukaryota</taxon>
        <taxon>Sar</taxon>
        <taxon>Stramenopiles</taxon>
        <taxon>Ochrophyta</taxon>
        <taxon>Eustigmatophyceae</taxon>
        <taxon>Eustigmatales</taxon>
        <taxon>Monodopsidaceae</taxon>
        <taxon>Microchloropsis</taxon>
        <taxon>Microchloropsis salina</taxon>
    </lineage>
</organism>
<keyword evidence="4" id="KW-1185">Reference proteome</keyword>
<feature type="region of interest" description="Disordered" evidence="1">
    <location>
        <begin position="97"/>
        <end position="193"/>
    </location>
</feature>
<protein>
    <submittedName>
        <fullName evidence="3">Uncharacterized protein</fullName>
    </submittedName>
</protein>
<keyword evidence="2" id="KW-0732">Signal</keyword>
<dbReference type="Proteomes" id="UP000355283">
    <property type="component" value="Unassembled WGS sequence"/>
</dbReference>
<dbReference type="AlphaFoldDB" id="A0A4D9D0V1"/>
<evidence type="ECO:0000313" key="3">
    <source>
        <dbReference type="EMBL" id="TFJ83175.1"/>
    </source>
</evidence>